<dbReference type="Proteomes" id="UP001283361">
    <property type="component" value="Unassembled WGS sequence"/>
</dbReference>
<sequence>MESFINEFITSEFEGVGSPEEVLLHRRISPYATLRPGDLAALVKFQHQGRHQHPAAFRAAPYCGSTLQEDSDEEVIPAQEEVSEVVVHAADQGHVPAEYTVKGLRRHEMPVIGVYVDSRVCPGFRYRVRRAGASSSKGNSDYFWGGKARALLSMGMGYGRRLTFQDDQLNNNECYFWSDSEPEGYAFNIHAVDEGQKFLIQGEDDAVLGEGCVEAIHEPQEETTMTAVNGHVTKHVAVTLTCRITYYHKHHYGLMELMAHEDHETVTGNAVVARSRASAKASLQAIEGVFLPRLGNCKFVPDVC</sequence>
<keyword evidence="2" id="KW-1185">Reference proteome</keyword>
<dbReference type="EMBL" id="JAWDGP010001332">
    <property type="protein sequence ID" value="KAK3792749.1"/>
    <property type="molecule type" value="Genomic_DNA"/>
</dbReference>
<accession>A0AAE1E370</accession>
<dbReference type="AlphaFoldDB" id="A0AAE1E370"/>
<evidence type="ECO:0000313" key="2">
    <source>
        <dbReference type="Proteomes" id="UP001283361"/>
    </source>
</evidence>
<gene>
    <name evidence="1" type="ORF">RRG08_023082</name>
</gene>
<comment type="caution">
    <text evidence="1">The sequence shown here is derived from an EMBL/GenBank/DDBJ whole genome shotgun (WGS) entry which is preliminary data.</text>
</comment>
<reference evidence="1" key="1">
    <citation type="journal article" date="2023" name="G3 (Bethesda)">
        <title>A reference genome for the long-term kleptoplast-retaining sea slug Elysia crispata morphotype clarki.</title>
        <authorList>
            <person name="Eastman K.E."/>
            <person name="Pendleton A.L."/>
            <person name="Shaikh M.A."/>
            <person name="Suttiyut T."/>
            <person name="Ogas R."/>
            <person name="Tomko P."/>
            <person name="Gavelis G."/>
            <person name="Widhalm J.R."/>
            <person name="Wisecaver J.H."/>
        </authorList>
    </citation>
    <scope>NUCLEOTIDE SEQUENCE</scope>
    <source>
        <strain evidence="1">ECLA1</strain>
    </source>
</reference>
<protein>
    <submittedName>
        <fullName evidence="1">Uncharacterized protein</fullName>
    </submittedName>
</protein>
<organism evidence="1 2">
    <name type="scientific">Elysia crispata</name>
    <name type="common">lettuce slug</name>
    <dbReference type="NCBI Taxonomy" id="231223"/>
    <lineage>
        <taxon>Eukaryota</taxon>
        <taxon>Metazoa</taxon>
        <taxon>Spiralia</taxon>
        <taxon>Lophotrochozoa</taxon>
        <taxon>Mollusca</taxon>
        <taxon>Gastropoda</taxon>
        <taxon>Heterobranchia</taxon>
        <taxon>Euthyneura</taxon>
        <taxon>Panpulmonata</taxon>
        <taxon>Sacoglossa</taxon>
        <taxon>Placobranchoidea</taxon>
        <taxon>Plakobranchidae</taxon>
        <taxon>Elysia</taxon>
    </lineage>
</organism>
<name>A0AAE1E370_9GAST</name>
<evidence type="ECO:0000313" key="1">
    <source>
        <dbReference type="EMBL" id="KAK3792749.1"/>
    </source>
</evidence>
<proteinExistence type="predicted"/>